<keyword evidence="5 6" id="KW-0804">Transcription</keyword>
<dbReference type="InterPro" id="IPR036388">
    <property type="entry name" value="WH-like_DNA-bd_sf"/>
</dbReference>
<gene>
    <name evidence="9" type="primary">sigW</name>
    <name evidence="9" type="ORF">GCM10008935_19160</name>
</gene>
<dbReference type="PANTHER" id="PTHR43133">
    <property type="entry name" value="RNA POLYMERASE ECF-TYPE SIGMA FACTO"/>
    <property type="match status" value="1"/>
</dbReference>
<reference evidence="10" key="1">
    <citation type="journal article" date="2019" name="Int. J. Syst. Evol. Microbiol.">
        <title>The Global Catalogue of Microorganisms (GCM) 10K type strain sequencing project: providing services to taxonomists for standard genome sequencing and annotation.</title>
        <authorList>
            <consortium name="The Broad Institute Genomics Platform"/>
            <consortium name="The Broad Institute Genome Sequencing Center for Infectious Disease"/>
            <person name="Wu L."/>
            <person name="Ma J."/>
        </authorList>
    </citation>
    <scope>NUCLEOTIDE SEQUENCE [LARGE SCALE GENOMIC DNA]</scope>
    <source>
        <strain evidence="10">JCM 14193</strain>
    </source>
</reference>
<keyword evidence="2 6" id="KW-0805">Transcription regulation</keyword>
<evidence type="ECO:0000313" key="10">
    <source>
        <dbReference type="Proteomes" id="UP001500740"/>
    </source>
</evidence>
<dbReference type="Gene3D" id="1.10.10.10">
    <property type="entry name" value="Winged helix-like DNA-binding domain superfamily/Winged helix DNA-binding domain"/>
    <property type="match status" value="1"/>
</dbReference>
<name>A0ABP3JTG5_9BACI</name>
<comment type="similarity">
    <text evidence="1 6">Belongs to the sigma-70 factor family. ECF subfamily.</text>
</comment>
<dbReference type="RefSeq" id="WP_343783328.1">
    <property type="nucleotide sequence ID" value="NZ_BAAACZ010000015.1"/>
</dbReference>
<dbReference type="InterPro" id="IPR000838">
    <property type="entry name" value="RNA_pol_sigma70_ECF_CS"/>
</dbReference>
<feature type="domain" description="RNA polymerase sigma-70 region 2" evidence="7">
    <location>
        <begin position="20"/>
        <end position="85"/>
    </location>
</feature>
<proteinExistence type="inferred from homology"/>
<organism evidence="9 10">
    <name type="scientific">Alkalibacillus silvisoli</name>
    <dbReference type="NCBI Taxonomy" id="392823"/>
    <lineage>
        <taxon>Bacteria</taxon>
        <taxon>Bacillati</taxon>
        <taxon>Bacillota</taxon>
        <taxon>Bacilli</taxon>
        <taxon>Bacillales</taxon>
        <taxon>Bacillaceae</taxon>
        <taxon>Alkalibacillus</taxon>
    </lineage>
</organism>
<dbReference type="NCBIfam" id="TIGR02937">
    <property type="entry name" value="sigma70-ECF"/>
    <property type="match status" value="1"/>
</dbReference>
<evidence type="ECO:0000256" key="5">
    <source>
        <dbReference type="ARBA" id="ARBA00023163"/>
    </source>
</evidence>
<protein>
    <recommendedName>
        <fullName evidence="6">RNA polymerase sigma factor</fullName>
    </recommendedName>
</protein>
<dbReference type="Pfam" id="PF08281">
    <property type="entry name" value="Sigma70_r4_2"/>
    <property type="match status" value="1"/>
</dbReference>
<dbReference type="InterPro" id="IPR013325">
    <property type="entry name" value="RNA_pol_sigma_r2"/>
</dbReference>
<dbReference type="InterPro" id="IPR014284">
    <property type="entry name" value="RNA_pol_sigma-70_dom"/>
</dbReference>
<dbReference type="PROSITE" id="PS01063">
    <property type="entry name" value="SIGMA70_ECF"/>
    <property type="match status" value="1"/>
</dbReference>
<dbReference type="InterPro" id="IPR013249">
    <property type="entry name" value="RNA_pol_sigma70_r4_t2"/>
</dbReference>
<evidence type="ECO:0000256" key="2">
    <source>
        <dbReference type="ARBA" id="ARBA00023015"/>
    </source>
</evidence>
<dbReference type="Pfam" id="PF04542">
    <property type="entry name" value="Sigma70_r2"/>
    <property type="match status" value="1"/>
</dbReference>
<evidence type="ECO:0000256" key="1">
    <source>
        <dbReference type="ARBA" id="ARBA00010641"/>
    </source>
</evidence>
<dbReference type="Gene3D" id="1.10.1740.10">
    <property type="match status" value="1"/>
</dbReference>
<dbReference type="EMBL" id="BAAACZ010000015">
    <property type="protein sequence ID" value="GAA0463607.1"/>
    <property type="molecule type" value="Genomic_DNA"/>
</dbReference>
<dbReference type="InterPro" id="IPR013324">
    <property type="entry name" value="RNA_pol_sigma_r3/r4-like"/>
</dbReference>
<comment type="caution">
    <text evidence="9">The sequence shown here is derived from an EMBL/GenBank/DDBJ whole genome shotgun (WGS) entry which is preliminary data.</text>
</comment>
<evidence type="ECO:0000313" key="9">
    <source>
        <dbReference type="EMBL" id="GAA0463607.1"/>
    </source>
</evidence>
<dbReference type="InterPro" id="IPR039425">
    <property type="entry name" value="RNA_pol_sigma-70-like"/>
</dbReference>
<dbReference type="InterPro" id="IPR007627">
    <property type="entry name" value="RNA_pol_sigma70_r2"/>
</dbReference>
<dbReference type="Proteomes" id="UP001500740">
    <property type="component" value="Unassembled WGS sequence"/>
</dbReference>
<evidence type="ECO:0000259" key="7">
    <source>
        <dbReference type="Pfam" id="PF04542"/>
    </source>
</evidence>
<keyword evidence="10" id="KW-1185">Reference proteome</keyword>
<evidence type="ECO:0000256" key="4">
    <source>
        <dbReference type="ARBA" id="ARBA00023125"/>
    </source>
</evidence>
<accession>A0ABP3JTG5</accession>
<dbReference type="CDD" id="cd06171">
    <property type="entry name" value="Sigma70_r4"/>
    <property type="match status" value="1"/>
</dbReference>
<sequence>MEVDGETTRCKDNKLLEDIVSTYDHELYRHCYRMLGCFYDAEEVTQETFLKAYQHLYKFEEINQIKPWLFRIATNLCIDRMRKKKPIAILDQVIKGTEHSTQLEQLESQVLTPEENMIYQEQNQLIWDYIKGLAPKYRSVILLRYFSEFSLNEIAIELNIPVGTVKTRIFRGKEALKQRMLATIKH</sequence>
<feature type="domain" description="RNA polymerase sigma factor 70 region 4 type 2" evidence="8">
    <location>
        <begin position="125"/>
        <end position="176"/>
    </location>
</feature>
<keyword evidence="4 6" id="KW-0238">DNA-binding</keyword>
<keyword evidence="3 6" id="KW-0731">Sigma factor</keyword>
<dbReference type="SUPFAM" id="SSF88946">
    <property type="entry name" value="Sigma2 domain of RNA polymerase sigma factors"/>
    <property type="match status" value="1"/>
</dbReference>
<evidence type="ECO:0000256" key="3">
    <source>
        <dbReference type="ARBA" id="ARBA00023082"/>
    </source>
</evidence>
<dbReference type="SUPFAM" id="SSF88659">
    <property type="entry name" value="Sigma3 and sigma4 domains of RNA polymerase sigma factors"/>
    <property type="match status" value="1"/>
</dbReference>
<dbReference type="PANTHER" id="PTHR43133:SF60">
    <property type="entry name" value="RNA POLYMERASE SIGMA FACTOR SIGV"/>
    <property type="match status" value="1"/>
</dbReference>
<evidence type="ECO:0000256" key="6">
    <source>
        <dbReference type="RuleBase" id="RU000716"/>
    </source>
</evidence>
<evidence type="ECO:0000259" key="8">
    <source>
        <dbReference type="Pfam" id="PF08281"/>
    </source>
</evidence>